<evidence type="ECO:0000313" key="4">
    <source>
        <dbReference type="Proteomes" id="UP000799444"/>
    </source>
</evidence>
<dbReference type="GO" id="GO:0003684">
    <property type="term" value="F:damaged DNA binding"/>
    <property type="evidence" value="ECO:0007669"/>
    <property type="project" value="InterPro"/>
</dbReference>
<dbReference type="Gene3D" id="3.30.70.270">
    <property type="match status" value="1"/>
</dbReference>
<dbReference type="GO" id="GO:0006281">
    <property type="term" value="P:DNA repair"/>
    <property type="evidence" value="ECO:0007669"/>
    <property type="project" value="InterPro"/>
</dbReference>
<dbReference type="InterPro" id="IPR043502">
    <property type="entry name" value="DNA/RNA_pol_sf"/>
</dbReference>
<dbReference type="GO" id="GO:0003887">
    <property type="term" value="F:DNA-directed DNA polymerase activity"/>
    <property type="evidence" value="ECO:0007669"/>
    <property type="project" value="TreeGrafter"/>
</dbReference>
<comment type="caution">
    <text evidence="3">The sequence shown here is derived from an EMBL/GenBank/DDBJ whole genome shotgun (WGS) entry which is preliminary data.</text>
</comment>
<keyword evidence="4" id="KW-1185">Reference proteome</keyword>
<evidence type="ECO:0000259" key="2">
    <source>
        <dbReference type="PROSITE" id="PS50173"/>
    </source>
</evidence>
<dbReference type="FunFam" id="3.40.1170.60:FF:000006">
    <property type="entry name" value="DNA polymerase iota"/>
    <property type="match status" value="1"/>
</dbReference>
<protein>
    <submittedName>
        <fullName evidence="3">DNA/RNA polymerase</fullName>
    </submittedName>
</protein>
<gene>
    <name evidence="3" type="ORF">EJ04DRAFT_423509</name>
</gene>
<dbReference type="SUPFAM" id="SSF56672">
    <property type="entry name" value="DNA/RNA polymerases"/>
    <property type="match status" value="1"/>
</dbReference>
<feature type="region of interest" description="Disordered" evidence="1">
    <location>
        <begin position="509"/>
        <end position="544"/>
    </location>
</feature>
<dbReference type="GO" id="GO:0070987">
    <property type="term" value="P:error-free translesion synthesis"/>
    <property type="evidence" value="ECO:0007669"/>
    <property type="project" value="UniProtKB-ARBA"/>
</dbReference>
<dbReference type="Pfam" id="PF00817">
    <property type="entry name" value="IMS"/>
    <property type="match status" value="1"/>
</dbReference>
<reference evidence="3" key="1">
    <citation type="journal article" date="2020" name="Stud. Mycol.">
        <title>101 Dothideomycetes genomes: a test case for predicting lifestyles and emergence of pathogens.</title>
        <authorList>
            <person name="Haridas S."/>
            <person name="Albert R."/>
            <person name="Binder M."/>
            <person name="Bloem J."/>
            <person name="Labutti K."/>
            <person name="Salamov A."/>
            <person name="Andreopoulos B."/>
            <person name="Baker S."/>
            <person name="Barry K."/>
            <person name="Bills G."/>
            <person name="Bluhm B."/>
            <person name="Cannon C."/>
            <person name="Castanera R."/>
            <person name="Culley D."/>
            <person name="Daum C."/>
            <person name="Ezra D."/>
            <person name="Gonzalez J."/>
            <person name="Henrissat B."/>
            <person name="Kuo A."/>
            <person name="Liang C."/>
            <person name="Lipzen A."/>
            <person name="Lutzoni F."/>
            <person name="Magnuson J."/>
            <person name="Mondo S."/>
            <person name="Nolan M."/>
            <person name="Ohm R."/>
            <person name="Pangilinan J."/>
            <person name="Park H.-J."/>
            <person name="Ramirez L."/>
            <person name="Alfaro M."/>
            <person name="Sun H."/>
            <person name="Tritt A."/>
            <person name="Yoshinaga Y."/>
            <person name="Zwiers L.-H."/>
            <person name="Turgeon B."/>
            <person name="Goodwin S."/>
            <person name="Spatafora J."/>
            <person name="Crous P."/>
            <person name="Grigoriev I."/>
        </authorList>
    </citation>
    <scope>NUCLEOTIDE SEQUENCE</scope>
    <source>
        <strain evidence="3">CBS 125425</strain>
    </source>
</reference>
<dbReference type="InterPro" id="IPR036775">
    <property type="entry name" value="DNA_pol_Y-fam_lit_finger_sf"/>
</dbReference>
<evidence type="ECO:0000256" key="1">
    <source>
        <dbReference type="SAM" id="MobiDB-lite"/>
    </source>
</evidence>
<dbReference type="EMBL" id="ML996098">
    <property type="protein sequence ID" value="KAF2741071.1"/>
    <property type="molecule type" value="Genomic_DNA"/>
</dbReference>
<feature type="non-terminal residue" evidence="3">
    <location>
        <position position="1"/>
    </location>
</feature>
<dbReference type="InterPro" id="IPR017961">
    <property type="entry name" value="DNA_pol_Y-fam_little_finger"/>
</dbReference>
<feature type="domain" description="UmuC" evidence="2">
    <location>
        <begin position="1"/>
        <end position="241"/>
    </location>
</feature>
<accession>A0A9P4RCH0</accession>
<feature type="region of interest" description="Disordered" evidence="1">
    <location>
        <begin position="364"/>
        <end position="417"/>
    </location>
</feature>
<dbReference type="InterPro" id="IPR001126">
    <property type="entry name" value="UmuC"/>
</dbReference>
<dbReference type="PROSITE" id="PS50173">
    <property type="entry name" value="UMUC"/>
    <property type="match status" value="1"/>
</dbReference>
<dbReference type="Gene3D" id="3.30.1490.100">
    <property type="entry name" value="DNA polymerase, Y-family, little finger domain"/>
    <property type="match status" value="1"/>
</dbReference>
<dbReference type="AlphaFoldDB" id="A0A9P4RCH0"/>
<dbReference type="Pfam" id="PF11799">
    <property type="entry name" value="IMS_C"/>
    <property type="match status" value="1"/>
</dbReference>
<dbReference type="PANTHER" id="PTHR46404">
    <property type="entry name" value="DNA POLYMERASE IOTA"/>
    <property type="match status" value="1"/>
</dbReference>
<feature type="compositionally biased region" description="Acidic residues" evidence="1">
    <location>
        <begin position="532"/>
        <end position="544"/>
    </location>
</feature>
<dbReference type="InterPro" id="IPR043128">
    <property type="entry name" value="Rev_trsase/Diguanyl_cyclase"/>
</dbReference>
<dbReference type="Proteomes" id="UP000799444">
    <property type="component" value="Unassembled WGS sequence"/>
</dbReference>
<dbReference type="OrthoDB" id="447129at2759"/>
<evidence type="ECO:0000313" key="3">
    <source>
        <dbReference type="EMBL" id="KAF2741071.1"/>
    </source>
</evidence>
<organism evidence="3 4">
    <name type="scientific">Polyplosphaeria fusca</name>
    <dbReference type="NCBI Taxonomy" id="682080"/>
    <lineage>
        <taxon>Eukaryota</taxon>
        <taxon>Fungi</taxon>
        <taxon>Dikarya</taxon>
        <taxon>Ascomycota</taxon>
        <taxon>Pezizomycotina</taxon>
        <taxon>Dothideomycetes</taxon>
        <taxon>Pleosporomycetidae</taxon>
        <taxon>Pleosporales</taxon>
        <taxon>Tetraplosphaeriaceae</taxon>
        <taxon>Polyplosphaeria</taxon>
    </lineage>
</organism>
<name>A0A9P4RCH0_9PLEO</name>
<proteinExistence type="predicted"/>
<dbReference type="PANTHER" id="PTHR46404:SF1">
    <property type="entry name" value="DNA POLYMERASE IOTA"/>
    <property type="match status" value="1"/>
</dbReference>
<sequence>SVFEHENPALKSLPLAVQQKQIVVTCNYEARRRGLYKLQLVKEARQICPDVVIVLGEDLTRFRDASKHLYAFLRAFSWNDKVERLGFDEVFMDVSDLISYNVGLLNPNHLPHSFFCLSKNDPAAGFAFDASSDAGTVYPHPDQASNKIPLGAPDSDFDALRLRLRLGSHLAEYLRHQLETEKGYTCTVGISTSKLLAKLVGNVHKPNGQTTLLPPYFSDVEDDNVTSFIGGHEIGKIPGIGFKLAQKLRSHVLQRAPDFDTGLVYGGTKENVTVATVRNHPGVDCETLEQILGGPGSPHGIGSKVWGLLHGSDDTEVGQARDVPTQISIEDSYTRLHTLEEVLKELRILSKSLLKRMHADLLEDDEQMNGPDDPHTDNDSLSSVRRKRWMAYPKTLRLSTRPRPPQNPDGSRNRSFARISRSVPMPSFIFNLKESIEVLTDRLVAEVLLPLFKRLHPEKSGWNLSLVNLAATNMIDAASEKGGVGRDISKMFKRQDEILKPFKGRDISEQPLRLRSTDRHGSEDVPTPSQEYTEDMEWQSDDEDAVADDSFQCEECGSVMPMFALAAHSRWHAQG</sequence>
<dbReference type="Gene3D" id="3.40.1170.60">
    <property type="match status" value="1"/>
</dbReference>